<feature type="transmembrane region" description="Helical" evidence="1">
    <location>
        <begin position="7"/>
        <end position="27"/>
    </location>
</feature>
<keyword evidence="1" id="KW-0812">Transmembrane</keyword>
<accession>A0ABT4JFS7</accession>
<dbReference type="Proteomes" id="UP001321186">
    <property type="component" value="Unassembled WGS sequence"/>
</dbReference>
<evidence type="ECO:0000313" key="3">
    <source>
        <dbReference type="Proteomes" id="UP001321186"/>
    </source>
</evidence>
<evidence type="ECO:0000256" key="1">
    <source>
        <dbReference type="SAM" id="Phobius"/>
    </source>
</evidence>
<organism evidence="2 3">
    <name type="scientific">Aquirufa ecclesiirivi</name>
    <dbReference type="NCBI Taxonomy" id="2715124"/>
    <lineage>
        <taxon>Bacteria</taxon>
        <taxon>Pseudomonadati</taxon>
        <taxon>Bacteroidota</taxon>
        <taxon>Cytophagia</taxon>
        <taxon>Cytophagales</taxon>
        <taxon>Flectobacillaceae</taxon>
        <taxon>Aquirufa</taxon>
    </lineage>
</organism>
<dbReference type="EMBL" id="JAANOH010000002">
    <property type="protein sequence ID" value="MCZ2475134.1"/>
    <property type="molecule type" value="Genomic_DNA"/>
</dbReference>
<protein>
    <recommendedName>
        <fullName evidence="4">DUF1574 domain-containing protein</fullName>
    </recommendedName>
</protein>
<evidence type="ECO:0000313" key="2">
    <source>
        <dbReference type="EMBL" id="MCZ2475134.1"/>
    </source>
</evidence>
<proteinExistence type="predicted"/>
<comment type="caution">
    <text evidence="2">The sequence shown here is derived from an EMBL/GenBank/DDBJ whole genome shotgun (WGS) entry which is preliminary data.</text>
</comment>
<keyword evidence="1" id="KW-1133">Transmembrane helix</keyword>
<sequence>MKFALKLTFWISVMLLFTCASILFSRFSGNSTISTLKQSISKLDSSSKSIFFLGSSRIQRSVNSTLIEDSLRDWQVYNLGLLGNTLAQNIFLAHYIKSLPGNKVVFIEFTSYISSYPETFEKAMEYLELPNFPNSYVEFLGKPLTPTKNYSFLEDLEIAFWKAMIQNQNAIKRIVFQDDFNGYHEIGYSPTNRNDVVSKESFLSLEKWQEFAQSKLDTNLFEKANQILKSQKQKEFNVVFLLPVTANDQVDFEGKIPAFNHLPKDSKWEYKEQFLKEIANPAHLENKNHMNSLGAFVYSQGLVNYIKANEKNWQ</sequence>
<dbReference type="RefSeq" id="WP_269010003.1">
    <property type="nucleotide sequence ID" value="NZ_JAANOH010000002.1"/>
</dbReference>
<name>A0ABT4JFS7_9BACT</name>
<keyword evidence="1" id="KW-0472">Membrane</keyword>
<gene>
    <name evidence="2" type="ORF">G9H61_06735</name>
</gene>
<reference evidence="2 3" key="1">
    <citation type="submission" date="2020-03" db="EMBL/GenBank/DDBJ databases">
        <authorList>
            <person name="Pitt A."/>
            <person name="Hahn M.W."/>
        </authorList>
    </citation>
    <scope>NUCLEOTIDE SEQUENCE [LARGE SCALE GENOMIC DNA]</scope>
    <source>
        <strain evidence="2 3">5A-MARBSE</strain>
    </source>
</reference>
<evidence type="ECO:0008006" key="4">
    <source>
        <dbReference type="Google" id="ProtNLM"/>
    </source>
</evidence>
<keyword evidence="3" id="KW-1185">Reference proteome</keyword>